<proteinExistence type="predicted"/>
<name>A0A9R1WHP0_LACSA</name>
<accession>A0A9R1WHP0</accession>
<sequence>MVYLKQQFDSLESRVSNLESVSPKGCLDVLLKKLSNDDMMKIEQNWISRELIIEIHTDGIYHIHEPPSCYEIDLHVFNLDR</sequence>
<keyword evidence="2" id="KW-1185">Reference proteome</keyword>
<comment type="caution">
    <text evidence="1">The sequence shown here is derived from an EMBL/GenBank/DDBJ whole genome shotgun (WGS) entry which is preliminary data.</text>
</comment>
<dbReference type="AlphaFoldDB" id="A0A9R1WHP0"/>
<gene>
    <name evidence="1" type="ORF">LSAT_V11C200063410</name>
</gene>
<protein>
    <submittedName>
        <fullName evidence="1">Uncharacterized protein</fullName>
    </submittedName>
</protein>
<dbReference type="EMBL" id="NBSK02000002">
    <property type="protein sequence ID" value="KAJ0223994.1"/>
    <property type="molecule type" value="Genomic_DNA"/>
</dbReference>
<reference evidence="1 2" key="1">
    <citation type="journal article" date="2017" name="Nat. Commun.">
        <title>Genome assembly with in vitro proximity ligation data and whole-genome triplication in lettuce.</title>
        <authorList>
            <person name="Reyes-Chin-Wo S."/>
            <person name="Wang Z."/>
            <person name="Yang X."/>
            <person name="Kozik A."/>
            <person name="Arikit S."/>
            <person name="Song C."/>
            <person name="Xia L."/>
            <person name="Froenicke L."/>
            <person name="Lavelle D.O."/>
            <person name="Truco M.J."/>
            <person name="Xia R."/>
            <person name="Zhu S."/>
            <person name="Xu C."/>
            <person name="Xu H."/>
            <person name="Xu X."/>
            <person name="Cox K."/>
            <person name="Korf I."/>
            <person name="Meyers B.C."/>
            <person name="Michelmore R.W."/>
        </authorList>
    </citation>
    <scope>NUCLEOTIDE SEQUENCE [LARGE SCALE GENOMIC DNA]</scope>
    <source>
        <strain evidence="2">cv. Salinas</strain>
        <tissue evidence="1">Seedlings</tissue>
    </source>
</reference>
<evidence type="ECO:0000313" key="1">
    <source>
        <dbReference type="EMBL" id="KAJ0223994.1"/>
    </source>
</evidence>
<evidence type="ECO:0000313" key="2">
    <source>
        <dbReference type="Proteomes" id="UP000235145"/>
    </source>
</evidence>
<dbReference type="Proteomes" id="UP000235145">
    <property type="component" value="Unassembled WGS sequence"/>
</dbReference>
<organism evidence="1 2">
    <name type="scientific">Lactuca sativa</name>
    <name type="common">Garden lettuce</name>
    <dbReference type="NCBI Taxonomy" id="4236"/>
    <lineage>
        <taxon>Eukaryota</taxon>
        <taxon>Viridiplantae</taxon>
        <taxon>Streptophyta</taxon>
        <taxon>Embryophyta</taxon>
        <taxon>Tracheophyta</taxon>
        <taxon>Spermatophyta</taxon>
        <taxon>Magnoliopsida</taxon>
        <taxon>eudicotyledons</taxon>
        <taxon>Gunneridae</taxon>
        <taxon>Pentapetalae</taxon>
        <taxon>asterids</taxon>
        <taxon>campanulids</taxon>
        <taxon>Asterales</taxon>
        <taxon>Asteraceae</taxon>
        <taxon>Cichorioideae</taxon>
        <taxon>Cichorieae</taxon>
        <taxon>Lactucinae</taxon>
        <taxon>Lactuca</taxon>
    </lineage>
</organism>